<dbReference type="Pfam" id="PF13460">
    <property type="entry name" value="NAD_binding_10"/>
    <property type="match status" value="1"/>
</dbReference>
<evidence type="ECO:0000313" key="2">
    <source>
        <dbReference type="EMBL" id="SHJ06718.1"/>
    </source>
</evidence>
<proteinExistence type="predicted"/>
<keyword evidence="3" id="KW-1185">Reference proteome</keyword>
<evidence type="ECO:0000259" key="1">
    <source>
        <dbReference type="Pfam" id="PF13460"/>
    </source>
</evidence>
<dbReference type="PANTHER" id="PTHR15020:SF50">
    <property type="entry name" value="UPF0659 PROTEIN YMR090W"/>
    <property type="match status" value="1"/>
</dbReference>
<dbReference type="InterPro" id="IPR016040">
    <property type="entry name" value="NAD(P)-bd_dom"/>
</dbReference>
<evidence type="ECO:0000313" key="3">
    <source>
        <dbReference type="Proteomes" id="UP000184390"/>
    </source>
</evidence>
<accession>A0ABY1IEN1</accession>
<organism evidence="2 3">
    <name type="scientific">Actinomyces denticolens</name>
    <dbReference type="NCBI Taxonomy" id="52767"/>
    <lineage>
        <taxon>Bacteria</taxon>
        <taxon>Bacillati</taxon>
        <taxon>Actinomycetota</taxon>
        <taxon>Actinomycetes</taxon>
        <taxon>Actinomycetales</taxon>
        <taxon>Actinomycetaceae</taxon>
        <taxon>Actinomyces</taxon>
    </lineage>
</organism>
<dbReference type="Proteomes" id="UP000184390">
    <property type="component" value="Unassembled WGS sequence"/>
</dbReference>
<name>A0ABY1IEN1_9ACTO</name>
<dbReference type="Gene3D" id="3.40.50.720">
    <property type="entry name" value="NAD(P)-binding Rossmann-like Domain"/>
    <property type="match status" value="1"/>
</dbReference>
<gene>
    <name evidence="2" type="ORF">SAMN05216246_11021</name>
</gene>
<comment type="caution">
    <text evidence="2">The sequence shown here is derived from an EMBL/GenBank/DDBJ whole genome shotgun (WGS) entry which is preliminary data.</text>
</comment>
<dbReference type="InterPro" id="IPR036291">
    <property type="entry name" value="NAD(P)-bd_dom_sf"/>
</dbReference>
<sequence length="230" mass="23633">MSRIVIVGGHGKVALLLAPLLVGRGDDVISLIRDAAQADDVAATGAEPLVLSVEDAGVDELAEAFSGADAIVWSAGAAGKGGPERTDAVDRQAAIRTMEAAERAGARRYVMVSFIGSHGRIPDDHPLRAYALAKLAADRHLQATGLDWTILGPGVLTAEEPSGRITVARTGPDDAIGRRTLTSRANVAAVAAAALADDRTIHRVIPFCDGPTPIAEAIADVPAGLADLDT</sequence>
<protein>
    <submittedName>
        <fullName evidence="2">Nucleoside-diphosphate-sugar epimerase</fullName>
    </submittedName>
</protein>
<feature type="domain" description="NAD(P)-binding" evidence="1">
    <location>
        <begin position="8"/>
        <end position="197"/>
    </location>
</feature>
<reference evidence="2 3" key="1">
    <citation type="submission" date="2016-11" db="EMBL/GenBank/DDBJ databases">
        <authorList>
            <person name="Varghese N."/>
            <person name="Submissions S."/>
        </authorList>
    </citation>
    <scope>NUCLEOTIDE SEQUENCE [LARGE SCALE GENOMIC DNA]</scope>
    <source>
        <strain evidence="2 3">PA</strain>
    </source>
</reference>
<dbReference type="PANTHER" id="PTHR15020">
    <property type="entry name" value="FLAVIN REDUCTASE-RELATED"/>
    <property type="match status" value="1"/>
</dbReference>
<dbReference type="RefSeq" id="WP_073453553.1">
    <property type="nucleotide sequence ID" value="NZ_FQYL01000010.1"/>
</dbReference>
<dbReference type="EMBL" id="FQYL01000010">
    <property type="protein sequence ID" value="SHJ06718.1"/>
    <property type="molecule type" value="Genomic_DNA"/>
</dbReference>
<dbReference type="SUPFAM" id="SSF51735">
    <property type="entry name" value="NAD(P)-binding Rossmann-fold domains"/>
    <property type="match status" value="1"/>
</dbReference>